<organism evidence="8 9">
    <name type="scientific">Rhodohalobacter barkolensis</name>
    <dbReference type="NCBI Taxonomy" id="2053187"/>
    <lineage>
        <taxon>Bacteria</taxon>
        <taxon>Pseudomonadati</taxon>
        <taxon>Balneolota</taxon>
        <taxon>Balneolia</taxon>
        <taxon>Balneolales</taxon>
        <taxon>Balneolaceae</taxon>
        <taxon>Rhodohalobacter</taxon>
    </lineage>
</organism>
<dbReference type="Proteomes" id="UP000233398">
    <property type="component" value="Unassembled WGS sequence"/>
</dbReference>
<dbReference type="GO" id="GO:0015288">
    <property type="term" value="F:porin activity"/>
    <property type="evidence" value="ECO:0007669"/>
    <property type="project" value="TreeGrafter"/>
</dbReference>
<comment type="subcellular location">
    <subcellularLocation>
        <location evidence="1">Cell outer membrane</location>
    </subcellularLocation>
</comment>
<comment type="caution">
    <text evidence="8">The sequence shown here is derived from an EMBL/GenBank/DDBJ whole genome shotgun (WGS) entry which is preliminary data.</text>
</comment>
<evidence type="ECO:0000256" key="5">
    <source>
        <dbReference type="ARBA" id="ARBA00023237"/>
    </source>
</evidence>
<sequence length="460" mass="52523">MQRILFLSLLVPLLNFTTVQAQDTLKVNLQKFIDRGLERSGQVAYERNSVDMSENRVQQVKNQRILPRIEFNSQHGVVPGVKSEVEGLSKGEYYLDPNLENDWEDWGIFTRAEISAIQPVYSWGAINNAIAAAEAGARAAEFQFSAVTAEAEVQLFELYYSYLLAQEVERILVDAEDQVAQIERQIENMQEEGDPDLKEADVFKFEIFKTEFEVQREEVKQSVSSITRIWDYVMGDEQGIVYEPEESFLDPVAHDLQSYDYYQQMAVSNRPELKGVDAGIEAMDKSKDAVKAQQYPALFLGISGSYANTPNRPRQTNPFIINNTNYSSAAVGFGIRQNLNFRSIRNQLERADIEYNRVQDLKSALMDGIYLDLNEKYREASVADVKVNQIEEALSTARNWVRHEQLNYDIGFGDVEELLNAMQKELELRVELKQNVFDLNKKVAALYRVSGISVQQLSVN</sequence>
<dbReference type="PANTHER" id="PTHR30026">
    <property type="entry name" value="OUTER MEMBRANE PROTEIN TOLC"/>
    <property type="match status" value="1"/>
</dbReference>
<dbReference type="RefSeq" id="WP_101072816.1">
    <property type="nucleotide sequence ID" value="NZ_PISP01000001.1"/>
</dbReference>
<keyword evidence="6" id="KW-0175">Coiled coil</keyword>
<gene>
    <name evidence="8" type="ORF">CWD77_07310</name>
</gene>
<evidence type="ECO:0000256" key="2">
    <source>
        <dbReference type="ARBA" id="ARBA00022452"/>
    </source>
</evidence>
<feature type="chain" id="PRO_5014677352" evidence="7">
    <location>
        <begin position="22"/>
        <end position="460"/>
    </location>
</feature>
<dbReference type="Gene3D" id="1.20.1600.10">
    <property type="entry name" value="Outer membrane efflux proteins (OEP)"/>
    <property type="match status" value="1"/>
</dbReference>
<accession>A0A2N0VM13</accession>
<protein>
    <submittedName>
        <fullName evidence="8">TolC family protein</fullName>
    </submittedName>
</protein>
<dbReference type="InterPro" id="IPR051906">
    <property type="entry name" value="TolC-like"/>
</dbReference>
<dbReference type="EMBL" id="PISP01000001">
    <property type="protein sequence ID" value="PKD45243.1"/>
    <property type="molecule type" value="Genomic_DNA"/>
</dbReference>
<dbReference type="OrthoDB" id="1522506at2"/>
<dbReference type="PANTHER" id="PTHR30026:SF13">
    <property type="entry name" value="MEMBRANE EFFLUX PROTEIN, PUTATIVE-RELATED"/>
    <property type="match status" value="1"/>
</dbReference>
<evidence type="ECO:0000256" key="1">
    <source>
        <dbReference type="ARBA" id="ARBA00004442"/>
    </source>
</evidence>
<keyword evidence="9" id="KW-1185">Reference proteome</keyword>
<dbReference type="GO" id="GO:0009279">
    <property type="term" value="C:cell outer membrane"/>
    <property type="evidence" value="ECO:0007669"/>
    <property type="project" value="UniProtKB-SubCell"/>
</dbReference>
<keyword evidence="4" id="KW-0472">Membrane</keyword>
<keyword evidence="2" id="KW-1134">Transmembrane beta strand</keyword>
<dbReference type="SUPFAM" id="SSF56954">
    <property type="entry name" value="Outer membrane efflux proteins (OEP)"/>
    <property type="match status" value="1"/>
</dbReference>
<name>A0A2N0VM13_9BACT</name>
<dbReference type="GO" id="GO:1990281">
    <property type="term" value="C:efflux pump complex"/>
    <property type="evidence" value="ECO:0007669"/>
    <property type="project" value="TreeGrafter"/>
</dbReference>
<evidence type="ECO:0000256" key="4">
    <source>
        <dbReference type="ARBA" id="ARBA00023136"/>
    </source>
</evidence>
<evidence type="ECO:0000256" key="7">
    <source>
        <dbReference type="SAM" id="SignalP"/>
    </source>
</evidence>
<evidence type="ECO:0000313" key="9">
    <source>
        <dbReference type="Proteomes" id="UP000233398"/>
    </source>
</evidence>
<proteinExistence type="predicted"/>
<dbReference type="GO" id="GO:0015562">
    <property type="term" value="F:efflux transmembrane transporter activity"/>
    <property type="evidence" value="ECO:0007669"/>
    <property type="project" value="InterPro"/>
</dbReference>
<evidence type="ECO:0000313" key="8">
    <source>
        <dbReference type="EMBL" id="PKD45243.1"/>
    </source>
</evidence>
<keyword evidence="3" id="KW-0812">Transmembrane</keyword>
<keyword evidence="5" id="KW-0998">Cell outer membrane</keyword>
<feature type="coiled-coil region" evidence="6">
    <location>
        <begin position="165"/>
        <end position="192"/>
    </location>
</feature>
<reference evidence="8 9" key="1">
    <citation type="submission" date="2017-11" db="EMBL/GenBank/DDBJ databases">
        <title>Rhodohalobacter 15182 sp. nov., isolated from a salt lake.</title>
        <authorList>
            <person name="Han S."/>
        </authorList>
    </citation>
    <scope>NUCLEOTIDE SEQUENCE [LARGE SCALE GENOMIC DNA]</scope>
    <source>
        <strain evidence="8 9">15182</strain>
    </source>
</reference>
<keyword evidence="7" id="KW-0732">Signal</keyword>
<feature type="signal peptide" evidence="7">
    <location>
        <begin position="1"/>
        <end position="21"/>
    </location>
</feature>
<evidence type="ECO:0000256" key="3">
    <source>
        <dbReference type="ARBA" id="ARBA00022692"/>
    </source>
</evidence>
<dbReference type="AlphaFoldDB" id="A0A2N0VM13"/>
<evidence type="ECO:0000256" key="6">
    <source>
        <dbReference type="SAM" id="Coils"/>
    </source>
</evidence>